<organism evidence="1 2">
    <name type="scientific">Nocardiopsis sinuspersici</name>
    <dbReference type="NCBI Taxonomy" id="501010"/>
    <lineage>
        <taxon>Bacteria</taxon>
        <taxon>Bacillati</taxon>
        <taxon>Actinomycetota</taxon>
        <taxon>Actinomycetes</taxon>
        <taxon>Streptosporangiales</taxon>
        <taxon>Nocardiopsidaceae</taxon>
        <taxon>Nocardiopsis</taxon>
    </lineage>
</organism>
<evidence type="ECO:0000313" key="1">
    <source>
        <dbReference type="EMBL" id="NYH53032.1"/>
    </source>
</evidence>
<protein>
    <submittedName>
        <fullName evidence="1">Uncharacterized protein</fullName>
    </submittedName>
</protein>
<gene>
    <name evidence="1" type="ORF">HNR06_002621</name>
</gene>
<dbReference type="AlphaFoldDB" id="A0A7Y9XC13"/>
<accession>A0A7Y9XC13</accession>
<evidence type="ECO:0000313" key="2">
    <source>
        <dbReference type="Proteomes" id="UP000584931"/>
    </source>
</evidence>
<sequence length="193" mass="21770">MLLPALVAQAYGDLTSDQVRWLHGKLQLDEGTPRTEGIGAAASIAHRTFTDTDSNHLVLELGRVGEDSWLFSVYFEKGGRPSTETVEHHRRLFRDLIDQLGLRLREITPAATADEVAVAPPQPDNVEGGVGGVAWRFPYTELDQLWAHLGLLRDAPREVKEVKLREFMTYPFWSVAPEPLRSQAEEFLRENRP</sequence>
<proteinExistence type="predicted"/>
<reference evidence="1 2" key="1">
    <citation type="submission" date="2020-07" db="EMBL/GenBank/DDBJ databases">
        <title>Sequencing the genomes of 1000 actinobacteria strains.</title>
        <authorList>
            <person name="Klenk H.-P."/>
        </authorList>
    </citation>
    <scope>NUCLEOTIDE SEQUENCE [LARGE SCALE GENOMIC DNA]</scope>
    <source>
        <strain evidence="1 2">DSM 45278</strain>
    </source>
</reference>
<dbReference type="Proteomes" id="UP000584931">
    <property type="component" value="Unassembled WGS sequence"/>
</dbReference>
<dbReference type="RefSeq" id="WP_179810210.1">
    <property type="nucleotide sequence ID" value="NZ_JACCHL010000001.1"/>
</dbReference>
<dbReference type="EMBL" id="JACCHL010000001">
    <property type="protein sequence ID" value="NYH53032.1"/>
    <property type="molecule type" value="Genomic_DNA"/>
</dbReference>
<name>A0A7Y9XC13_9ACTN</name>
<comment type="caution">
    <text evidence="1">The sequence shown here is derived from an EMBL/GenBank/DDBJ whole genome shotgun (WGS) entry which is preliminary data.</text>
</comment>